<evidence type="ECO:0000256" key="1">
    <source>
        <dbReference type="SAM" id="Phobius"/>
    </source>
</evidence>
<name>A0ABX0DE41_9MICC</name>
<evidence type="ECO:0008006" key="4">
    <source>
        <dbReference type="Google" id="ProtNLM"/>
    </source>
</evidence>
<reference evidence="2 3" key="1">
    <citation type="submission" date="2020-02" db="EMBL/GenBank/DDBJ databases">
        <title>Genome sequence of the type strain DSM 27180 of Arthrobacter silviterrae.</title>
        <authorList>
            <person name="Gao J."/>
            <person name="Sun J."/>
        </authorList>
    </citation>
    <scope>NUCLEOTIDE SEQUENCE [LARGE SCALE GENOMIC DNA]</scope>
    <source>
        <strain evidence="2 3">DSM 27180</strain>
    </source>
</reference>
<evidence type="ECO:0000313" key="3">
    <source>
        <dbReference type="Proteomes" id="UP000479226"/>
    </source>
</evidence>
<gene>
    <name evidence="2" type="ORF">G6N77_09295</name>
</gene>
<dbReference type="RefSeq" id="WP_165181795.1">
    <property type="nucleotide sequence ID" value="NZ_JAAKZI010000013.1"/>
</dbReference>
<protein>
    <recommendedName>
        <fullName evidence="4">Prepilin peptidase</fullName>
    </recommendedName>
</protein>
<keyword evidence="1" id="KW-0812">Transmembrane</keyword>
<comment type="caution">
    <text evidence="2">The sequence shown here is derived from an EMBL/GenBank/DDBJ whole genome shotgun (WGS) entry which is preliminary data.</text>
</comment>
<organism evidence="2 3">
    <name type="scientific">Arthrobacter silviterrae</name>
    <dbReference type="NCBI Taxonomy" id="2026658"/>
    <lineage>
        <taxon>Bacteria</taxon>
        <taxon>Bacillati</taxon>
        <taxon>Actinomycetota</taxon>
        <taxon>Actinomycetes</taxon>
        <taxon>Micrococcales</taxon>
        <taxon>Micrococcaceae</taxon>
        <taxon>Arthrobacter</taxon>
    </lineage>
</organism>
<sequence>MPAGMGYGHVKSAFVLGLYLGIVSWSAVLWGTFLAFVLAAVWGLVLMALRCGNRKTRIPFGQFTLVGALGMLVFG</sequence>
<accession>A0ABX0DE41</accession>
<proteinExistence type="predicted"/>
<feature type="transmembrane region" description="Helical" evidence="1">
    <location>
        <begin position="12"/>
        <end position="45"/>
    </location>
</feature>
<keyword evidence="1" id="KW-0472">Membrane</keyword>
<evidence type="ECO:0000313" key="2">
    <source>
        <dbReference type="EMBL" id="NGN83649.1"/>
    </source>
</evidence>
<keyword evidence="1" id="KW-1133">Transmembrane helix</keyword>
<dbReference type="Proteomes" id="UP000479226">
    <property type="component" value="Unassembled WGS sequence"/>
</dbReference>
<keyword evidence="3" id="KW-1185">Reference proteome</keyword>
<dbReference type="EMBL" id="JAAKZI010000013">
    <property type="protein sequence ID" value="NGN83649.1"/>
    <property type="molecule type" value="Genomic_DNA"/>
</dbReference>